<dbReference type="InterPro" id="IPR004715">
    <property type="entry name" value="PTS_IIA_fruc"/>
</dbReference>
<dbReference type="SUPFAM" id="SSF52794">
    <property type="entry name" value="PTS system IIB component-like"/>
    <property type="match status" value="1"/>
</dbReference>
<dbReference type="NCBIfam" id="TIGR00848">
    <property type="entry name" value="fruA"/>
    <property type="match status" value="1"/>
</dbReference>
<feature type="region of interest" description="Disordered" evidence="15">
    <location>
        <begin position="154"/>
        <end position="177"/>
    </location>
</feature>
<keyword evidence="8 20" id="KW-0762">Sugar transport</keyword>
<evidence type="ECO:0000256" key="3">
    <source>
        <dbReference type="ARBA" id="ARBA00004496"/>
    </source>
</evidence>
<feature type="transmembrane region" description="Helical" evidence="16">
    <location>
        <begin position="417"/>
        <end position="439"/>
    </location>
</feature>
<proteinExistence type="predicted"/>
<evidence type="ECO:0000259" key="19">
    <source>
        <dbReference type="PROSITE" id="PS51104"/>
    </source>
</evidence>
<evidence type="ECO:0000256" key="10">
    <source>
        <dbReference type="ARBA" id="ARBA00022683"/>
    </source>
</evidence>
<evidence type="ECO:0000256" key="13">
    <source>
        <dbReference type="ARBA" id="ARBA00022989"/>
    </source>
</evidence>
<gene>
    <name evidence="20" type="ORF">IAB19_03510</name>
</gene>
<dbReference type="AlphaFoldDB" id="A0A9D9GSG8"/>
<dbReference type="GO" id="GO:0009401">
    <property type="term" value="P:phosphoenolpyruvate-dependent sugar phosphotransferase system"/>
    <property type="evidence" value="ECO:0007669"/>
    <property type="project" value="UniProtKB-KW"/>
</dbReference>
<dbReference type="SUPFAM" id="SSF55804">
    <property type="entry name" value="Phoshotransferase/anion transport protein"/>
    <property type="match status" value="1"/>
</dbReference>
<dbReference type="InterPro" id="IPR002178">
    <property type="entry name" value="PTS_EIIA_type-2_dom"/>
</dbReference>
<dbReference type="InterPro" id="IPR016152">
    <property type="entry name" value="PTrfase/Anion_transptr"/>
</dbReference>
<keyword evidence="14 16" id="KW-0472">Membrane</keyword>
<keyword evidence="6" id="KW-1003">Cell membrane</keyword>
<dbReference type="Gene3D" id="3.40.930.10">
    <property type="entry name" value="Mannitol-specific EII, Chain A"/>
    <property type="match status" value="1"/>
</dbReference>
<dbReference type="PANTHER" id="PTHR30505:SF0">
    <property type="entry name" value="FRUCTOSE-LIKE PTS SYSTEM EIIBC COMPONENT-RELATED"/>
    <property type="match status" value="1"/>
</dbReference>
<evidence type="ECO:0000313" key="20">
    <source>
        <dbReference type="EMBL" id="MBO8415433.1"/>
    </source>
</evidence>
<dbReference type="GO" id="GO:0090563">
    <property type="term" value="F:protein-phosphocysteine-sugar phosphotransferase activity"/>
    <property type="evidence" value="ECO:0007669"/>
    <property type="project" value="TreeGrafter"/>
</dbReference>
<dbReference type="Proteomes" id="UP000823631">
    <property type="component" value="Unassembled WGS sequence"/>
</dbReference>
<dbReference type="NCBIfam" id="TIGR00829">
    <property type="entry name" value="FRU"/>
    <property type="match status" value="1"/>
</dbReference>
<evidence type="ECO:0000256" key="16">
    <source>
        <dbReference type="SAM" id="Phobius"/>
    </source>
</evidence>
<comment type="subcellular location">
    <subcellularLocation>
        <location evidence="2">Cell inner membrane</location>
        <topology evidence="2">Multi-pass membrane protein</topology>
    </subcellularLocation>
    <subcellularLocation>
        <location evidence="3">Cytoplasm</location>
    </subcellularLocation>
</comment>
<dbReference type="PROSITE" id="PS51099">
    <property type="entry name" value="PTS_EIIB_TYPE_2"/>
    <property type="match status" value="1"/>
</dbReference>
<evidence type="ECO:0000256" key="7">
    <source>
        <dbReference type="ARBA" id="ARBA00022553"/>
    </source>
</evidence>
<evidence type="ECO:0000313" key="21">
    <source>
        <dbReference type="Proteomes" id="UP000823631"/>
    </source>
</evidence>
<dbReference type="Pfam" id="PF02302">
    <property type="entry name" value="PTS_IIB"/>
    <property type="match status" value="1"/>
</dbReference>
<evidence type="ECO:0000259" key="17">
    <source>
        <dbReference type="PROSITE" id="PS51094"/>
    </source>
</evidence>
<name>A0A9D9GSG8_9GAMM</name>
<feature type="transmembrane region" description="Helical" evidence="16">
    <location>
        <begin position="507"/>
        <end position="530"/>
    </location>
</feature>
<keyword evidence="11 16" id="KW-0812">Transmembrane</keyword>
<evidence type="ECO:0000256" key="6">
    <source>
        <dbReference type="ARBA" id="ARBA00022475"/>
    </source>
</evidence>
<organism evidence="20 21">
    <name type="scientific">Candidatus Avisuccinivibrio stercorigallinarum</name>
    <dbReference type="NCBI Taxonomy" id="2840704"/>
    <lineage>
        <taxon>Bacteria</taxon>
        <taxon>Pseudomonadati</taxon>
        <taxon>Pseudomonadota</taxon>
        <taxon>Gammaproteobacteria</taxon>
        <taxon>Aeromonadales</taxon>
        <taxon>Succinivibrionaceae</taxon>
        <taxon>Succinivibrionaceae incertae sedis</taxon>
        <taxon>Candidatus Avisuccinivibrio</taxon>
    </lineage>
</organism>
<dbReference type="EC" id="2.7.1.202" evidence="4"/>
<comment type="caution">
    <text evidence="20">The sequence shown here is derived from an EMBL/GenBank/DDBJ whole genome shotgun (WGS) entry which is preliminary data.</text>
</comment>
<keyword evidence="7" id="KW-0597">Phosphoprotein</keyword>
<feature type="transmembrane region" description="Helical" evidence="16">
    <location>
        <begin position="385"/>
        <end position="405"/>
    </location>
</feature>
<accession>A0A9D9GSG8</accession>
<dbReference type="GO" id="GO:0022877">
    <property type="term" value="F:protein-N(PI)-phosphohistidine-fructose phosphotransferase system transporter activity"/>
    <property type="evidence" value="ECO:0007669"/>
    <property type="project" value="InterPro"/>
</dbReference>
<dbReference type="InterPro" id="IPR006327">
    <property type="entry name" value="PTS_IIC_fruc"/>
</dbReference>
<keyword evidence="9" id="KW-0808">Transferase</keyword>
<dbReference type="InterPro" id="IPR013014">
    <property type="entry name" value="PTS_EIIC_2"/>
</dbReference>
<comment type="catalytic activity">
    <reaction evidence="1">
        <text>D-fructose(out) + N(pros)-phospho-L-histidyl-[protein] = D-fructose 1-phosphate(in) + L-histidyl-[protein]</text>
        <dbReference type="Rhea" id="RHEA:49252"/>
        <dbReference type="Rhea" id="RHEA-COMP:9745"/>
        <dbReference type="Rhea" id="RHEA-COMP:9746"/>
        <dbReference type="ChEBI" id="CHEBI:29979"/>
        <dbReference type="ChEBI" id="CHEBI:37721"/>
        <dbReference type="ChEBI" id="CHEBI:58674"/>
        <dbReference type="ChEBI" id="CHEBI:64837"/>
        <dbReference type="EC" id="2.7.1.202"/>
    </reaction>
</comment>
<dbReference type="InterPro" id="IPR003501">
    <property type="entry name" value="PTS_EIIB_2/3"/>
</dbReference>
<evidence type="ECO:0000256" key="14">
    <source>
        <dbReference type="ARBA" id="ARBA00023136"/>
    </source>
</evidence>
<evidence type="ECO:0000256" key="12">
    <source>
        <dbReference type="ARBA" id="ARBA00022777"/>
    </source>
</evidence>
<dbReference type="InterPro" id="IPR013011">
    <property type="entry name" value="PTS_EIIB_2"/>
</dbReference>
<dbReference type="PROSITE" id="PS51104">
    <property type="entry name" value="PTS_EIIC_TYPE_2"/>
    <property type="match status" value="1"/>
</dbReference>
<feature type="transmembrane region" description="Helical" evidence="16">
    <location>
        <begin position="339"/>
        <end position="365"/>
    </location>
</feature>
<dbReference type="GO" id="GO:0005886">
    <property type="term" value="C:plasma membrane"/>
    <property type="evidence" value="ECO:0007669"/>
    <property type="project" value="UniProtKB-SubCell"/>
</dbReference>
<dbReference type="InterPro" id="IPR050864">
    <property type="entry name" value="Bacterial_PTS_Sugar_Transport"/>
</dbReference>
<evidence type="ECO:0000256" key="5">
    <source>
        <dbReference type="ARBA" id="ARBA00022448"/>
    </source>
</evidence>
<keyword evidence="12" id="KW-0418">Kinase</keyword>
<dbReference type="EMBL" id="JADINH010000074">
    <property type="protein sequence ID" value="MBO8415433.1"/>
    <property type="molecule type" value="Genomic_DNA"/>
</dbReference>
<reference evidence="20" key="2">
    <citation type="journal article" date="2021" name="PeerJ">
        <title>Extensive microbial diversity within the chicken gut microbiome revealed by metagenomics and culture.</title>
        <authorList>
            <person name="Gilroy R."/>
            <person name="Ravi A."/>
            <person name="Getino M."/>
            <person name="Pursley I."/>
            <person name="Horton D.L."/>
            <person name="Alikhan N.F."/>
            <person name="Baker D."/>
            <person name="Gharbi K."/>
            <person name="Hall N."/>
            <person name="Watson M."/>
            <person name="Adriaenssens E.M."/>
            <person name="Foster-Nyarko E."/>
            <person name="Jarju S."/>
            <person name="Secka A."/>
            <person name="Antonio M."/>
            <person name="Oren A."/>
            <person name="Chaudhuri R.R."/>
            <person name="La Ragione R."/>
            <person name="Hildebrand F."/>
            <person name="Pallen M.J."/>
        </authorList>
    </citation>
    <scope>NUCLEOTIDE SEQUENCE</scope>
    <source>
        <strain evidence="20">17213</strain>
    </source>
</reference>
<evidence type="ECO:0000256" key="2">
    <source>
        <dbReference type="ARBA" id="ARBA00004429"/>
    </source>
</evidence>
<sequence>MLIHDLLQVKCVDLKAAPADKSAAINHLVDLIAKSGCLSDVERYRADVFAREAQSSTGFGEGVAIPHAKSDGVSRPGLAAMVVPEGVDFEAVDGQKVKLFFLIASPHQASDAHLDVLARLSALLVDEHFRQSLMDVRDVKEFLSIIDKAESAEIAEEQHEKAEQDAREQQTHSGADKSDTAAAYDIVAVTACPAGLSHTYMAAEALEQKAKELGLRIKVEADGAAGNRNRLLPEDIANAKAVIVAADRAVEMDRFIGKRMVRTGVGDGVHRPQELIERALSGDCPVYQAGGTMETSNIFMRLYRHLMSGLTYILPLAATAGILSAIARMEFLKDTDTGLFLDTIGYSIGTLLFPVLAAFIAFSIAGRTALVAGFTGGVMADMSGAGVIGAVLNGFIGGAAAFVITRLAVRFLKGHDAMFALLVYPLLGATITTLAAQYVTGLPAAFVDDWVELFILNARPWQLALIGAVLGGMMSADMGGPFNKTAYAAGVLLLADCLPENGPGSMVMAAVMAGGMVPPMAAAFAAGVFGRAYFSAGERRQALSAFFKGLMFVTEGVLPYLSACPWRMRFACILGSAAAGAASMFMYCGVCAPHGGIFILPLAQNHLFYALALFIGTAAGTAAFVLLRRNFVHSQEHKKARQAKKEQHSEQAAPQVQA</sequence>
<feature type="transmembrane region" description="Helical" evidence="16">
    <location>
        <begin position="606"/>
        <end position="627"/>
    </location>
</feature>
<dbReference type="InterPro" id="IPR036095">
    <property type="entry name" value="PTS_EIIB-like_sf"/>
</dbReference>
<feature type="region of interest" description="Disordered" evidence="15">
    <location>
        <begin position="638"/>
        <end position="658"/>
    </location>
</feature>
<evidence type="ECO:0000256" key="15">
    <source>
        <dbReference type="SAM" id="MobiDB-lite"/>
    </source>
</evidence>
<feature type="transmembrane region" description="Helical" evidence="16">
    <location>
        <begin position="306"/>
        <end position="327"/>
    </location>
</feature>
<dbReference type="InterPro" id="IPR003353">
    <property type="entry name" value="PTS_IIB_fruc"/>
</dbReference>
<dbReference type="Gene3D" id="3.40.50.2300">
    <property type="match status" value="1"/>
</dbReference>
<feature type="transmembrane region" description="Helical" evidence="16">
    <location>
        <begin position="573"/>
        <end position="600"/>
    </location>
</feature>
<dbReference type="PROSITE" id="PS51094">
    <property type="entry name" value="PTS_EIIA_TYPE_2"/>
    <property type="match status" value="1"/>
</dbReference>
<feature type="domain" description="PTS EIIC type-2" evidence="19">
    <location>
        <begin position="302"/>
        <end position="639"/>
    </location>
</feature>
<keyword evidence="5" id="KW-0813">Transport</keyword>
<feature type="domain" description="PTS EIIA type-2" evidence="17">
    <location>
        <begin position="5"/>
        <end position="149"/>
    </location>
</feature>
<dbReference type="NCBIfam" id="TIGR01427">
    <property type="entry name" value="PTS_IIC_fructo"/>
    <property type="match status" value="1"/>
</dbReference>
<protein>
    <recommendedName>
        <fullName evidence="4">protein-N(pi)-phosphohistidine--D-fructose phosphotransferase</fullName>
        <ecNumber evidence="4">2.7.1.202</ecNumber>
    </recommendedName>
</protein>
<keyword evidence="10" id="KW-0598">Phosphotransferase system</keyword>
<dbReference type="CDD" id="cd05569">
    <property type="entry name" value="PTS_IIB_fructose"/>
    <property type="match status" value="1"/>
</dbReference>
<evidence type="ECO:0000256" key="8">
    <source>
        <dbReference type="ARBA" id="ARBA00022597"/>
    </source>
</evidence>
<keyword evidence="13 16" id="KW-1133">Transmembrane helix</keyword>
<dbReference type="FunFam" id="3.40.50.2300:FF:000014">
    <property type="entry name" value="PTS system fructose-like transporter subunit IIB"/>
    <property type="match status" value="1"/>
</dbReference>
<dbReference type="PROSITE" id="PS00372">
    <property type="entry name" value="PTS_EIIA_TYPE_2_HIS"/>
    <property type="match status" value="1"/>
</dbReference>
<evidence type="ECO:0000256" key="1">
    <source>
        <dbReference type="ARBA" id="ARBA00001401"/>
    </source>
</evidence>
<evidence type="ECO:0000256" key="9">
    <source>
        <dbReference type="ARBA" id="ARBA00022679"/>
    </source>
</evidence>
<dbReference type="PANTHER" id="PTHR30505">
    <property type="entry name" value="FRUCTOSE-LIKE PERMEASE"/>
    <property type="match status" value="1"/>
</dbReference>
<evidence type="ECO:0000256" key="11">
    <source>
        <dbReference type="ARBA" id="ARBA00022692"/>
    </source>
</evidence>
<feature type="domain" description="PTS EIIB type-2" evidence="18">
    <location>
        <begin position="186"/>
        <end position="281"/>
    </location>
</feature>
<dbReference type="GO" id="GO:0005737">
    <property type="term" value="C:cytoplasm"/>
    <property type="evidence" value="ECO:0007669"/>
    <property type="project" value="UniProtKB-SubCell"/>
</dbReference>
<dbReference type="GO" id="GO:0016301">
    <property type="term" value="F:kinase activity"/>
    <property type="evidence" value="ECO:0007669"/>
    <property type="project" value="UniProtKB-KW"/>
</dbReference>
<dbReference type="FunFam" id="3.40.930.10:FF:000009">
    <property type="entry name" value="PTS system, fructose specific IIABC component"/>
    <property type="match status" value="1"/>
</dbReference>
<reference evidence="20" key="1">
    <citation type="submission" date="2020-10" db="EMBL/GenBank/DDBJ databases">
        <authorList>
            <person name="Gilroy R."/>
        </authorList>
    </citation>
    <scope>NUCLEOTIDE SEQUENCE</scope>
    <source>
        <strain evidence="20">17213</strain>
    </source>
</reference>
<evidence type="ECO:0000259" key="18">
    <source>
        <dbReference type="PROSITE" id="PS51099"/>
    </source>
</evidence>
<dbReference type="GO" id="GO:0005351">
    <property type="term" value="F:carbohydrate:proton symporter activity"/>
    <property type="evidence" value="ECO:0007669"/>
    <property type="project" value="InterPro"/>
</dbReference>
<dbReference type="Pfam" id="PF00359">
    <property type="entry name" value="PTS_EIIA_2"/>
    <property type="match status" value="1"/>
</dbReference>
<evidence type="ECO:0000256" key="4">
    <source>
        <dbReference type="ARBA" id="ARBA00012799"/>
    </source>
</evidence>
<dbReference type="CDD" id="cd00211">
    <property type="entry name" value="PTS_IIA_fru"/>
    <property type="match status" value="1"/>
</dbReference>